<accession>A0A450Z3K2</accession>
<dbReference type="AlphaFoldDB" id="A0A450Z3K2"/>
<protein>
    <submittedName>
        <fullName evidence="2">Uncharacterized protein</fullName>
    </submittedName>
</protein>
<proteinExistence type="predicted"/>
<organism evidence="2">
    <name type="scientific">Candidatus Kentrum sp. SD</name>
    <dbReference type="NCBI Taxonomy" id="2126332"/>
    <lineage>
        <taxon>Bacteria</taxon>
        <taxon>Pseudomonadati</taxon>
        <taxon>Pseudomonadota</taxon>
        <taxon>Gammaproteobacteria</taxon>
        <taxon>Candidatus Kentrum</taxon>
    </lineage>
</organism>
<sequence>MFGTMCLEILIKAERFPVRSKWRGLGKETGAGWQAKSASDFTANALLTQYVTMKQQPGFVGRVRRGAAVTRRF</sequence>
<gene>
    <name evidence="2" type="ORF">BECKSD772E_GA0070983_11233</name>
    <name evidence="1" type="ORF">BECKSD772F_GA0070984_11253</name>
</gene>
<evidence type="ECO:0000313" key="2">
    <source>
        <dbReference type="EMBL" id="VFK48380.1"/>
    </source>
</evidence>
<dbReference type="EMBL" id="CAADFU010000123">
    <property type="protein sequence ID" value="VFK48380.1"/>
    <property type="molecule type" value="Genomic_DNA"/>
</dbReference>
<name>A0A450Z3K2_9GAMM</name>
<evidence type="ECO:0000313" key="1">
    <source>
        <dbReference type="EMBL" id="VFK42581.1"/>
    </source>
</evidence>
<dbReference type="EMBL" id="CAADFR010000125">
    <property type="protein sequence ID" value="VFK42581.1"/>
    <property type="molecule type" value="Genomic_DNA"/>
</dbReference>
<reference evidence="2" key="1">
    <citation type="submission" date="2019-02" db="EMBL/GenBank/DDBJ databases">
        <authorList>
            <person name="Gruber-Vodicka R. H."/>
            <person name="Seah K. B. B."/>
        </authorList>
    </citation>
    <scope>NUCLEOTIDE SEQUENCE</scope>
    <source>
        <strain evidence="2">BECK_S1320</strain>
        <strain evidence="1">BECK_S1321</strain>
    </source>
</reference>